<gene>
    <name evidence="1" type="ORF">H5410_038968</name>
</gene>
<accession>A0A9J5YDS2</accession>
<dbReference type="AlphaFoldDB" id="A0A9J5YDS2"/>
<evidence type="ECO:0000313" key="2">
    <source>
        <dbReference type="Proteomes" id="UP000824120"/>
    </source>
</evidence>
<dbReference type="EMBL" id="JACXVP010000007">
    <property type="protein sequence ID" value="KAG5597736.1"/>
    <property type="molecule type" value="Genomic_DNA"/>
</dbReference>
<dbReference type="Proteomes" id="UP000824120">
    <property type="component" value="Chromosome 7"/>
</dbReference>
<reference evidence="1 2" key="1">
    <citation type="submission" date="2020-09" db="EMBL/GenBank/DDBJ databases">
        <title>De no assembly of potato wild relative species, Solanum commersonii.</title>
        <authorList>
            <person name="Cho K."/>
        </authorList>
    </citation>
    <scope>NUCLEOTIDE SEQUENCE [LARGE SCALE GENOMIC DNA]</scope>
    <source>
        <strain evidence="1">LZ3.2</strain>
        <tissue evidence="1">Leaf</tissue>
    </source>
</reference>
<protein>
    <submittedName>
        <fullName evidence="1">Uncharacterized protein</fullName>
    </submittedName>
</protein>
<proteinExistence type="predicted"/>
<keyword evidence="2" id="KW-1185">Reference proteome</keyword>
<evidence type="ECO:0000313" key="1">
    <source>
        <dbReference type="EMBL" id="KAG5597736.1"/>
    </source>
</evidence>
<sequence length="153" mass="18108">MRRALANSNEPTARNNKKEEDDSWTKFLGLQRDFRWDFVWHRSYSSLEEDAGTEVGYCWCVIVVLLLICKVHRSTKLRTTKDEARVDVGRQRCSIVESAAGNSAKKQTEEERNGSVWRWCTWKEALSRHLAIRYHITIWYREMESAFEHAILR</sequence>
<dbReference type="OrthoDB" id="10510921at2759"/>
<name>A0A9J5YDS2_SOLCO</name>
<organism evidence="1 2">
    <name type="scientific">Solanum commersonii</name>
    <name type="common">Commerson's wild potato</name>
    <name type="synonym">Commerson's nightshade</name>
    <dbReference type="NCBI Taxonomy" id="4109"/>
    <lineage>
        <taxon>Eukaryota</taxon>
        <taxon>Viridiplantae</taxon>
        <taxon>Streptophyta</taxon>
        <taxon>Embryophyta</taxon>
        <taxon>Tracheophyta</taxon>
        <taxon>Spermatophyta</taxon>
        <taxon>Magnoliopsida</taxon>
        <taxon>eudicotyledons</taxon>
        <taxon>Gunneridae</taxon>
        <taxon>Pentapetalae</taxon>
        <taxon>asterids</taxon>
        <taxon>lamiids</taxon>
        <taxon>Solanales</taxon>
        <taxon>Solanaceae</taxon>
        <taxon>Solanoideae</taxon>
        <taxon>Solaneae</taxon>
        <taxon>Solanum</taxon>
    </lineage>
</organism>
<comment type="caution">
    <text evidence="1">The sequence shown here is derived from an EMBL/GenBank/DDBJ whole genome shotgun (WGS) entry which is preliminary data.</text>
</comment>